<dbReference type="EMBL" id="JAHWXP010000003">
    <property type="protein sequence ID" value="MBY8337816.1"/>
    <property type="molecule type" value="Genomic_DNA"/>
</dbReference>
<sequence length="296" mass="31779">MSEPLNWDRDGRHWPHRDASRFVTSGGIRWHVQVMGRALGTAPVLLLLHGTGASCHSWRGVMPQLADRYTLIAPDLPGHAFTGSVRDAQMTLPGMADAVHGLIQTMDIAPAAIIGHSAGAAIALTLVQARYPDTPVIGLNPALAPFPWPATQVFPAVARLLALNPLVPKFFSGMTRLAGDTEGFIQRSTGSRLDREGARCYATLLGNSRHARGALAMMANWDLDTLDRALPGIANPVLLIHARGDDAIPLSGVQDAARKLPDATLEVLDGLGHLAHEEQPERVAQLIRAFLEARAI</sequence>
<proteinExistence type="predicted"/>
<dbReference type="PANTHER" id="PTHR43798">
    <property type="entry name" value="MONOACYLGLYCEROL LIPASE"/>
    <property type="match status" value="1"/>
</dbReference>
<evidence type="ECO:0000313" key="3">
    <source>
        <dbReference type="Proteomes" id="UP000759298"/>
    </source>
</evidence>
<accession>A0ABS7PFG6</accession>
<dbReference type="NCBIfam" id="TIGR03056">
    <property type="entry name" value="bchO_mg_che_rel"/>
    <property type="match status" value="1"/>
</dbReference>
<dbReference type="Proteomes" id="UP000759298">
    <property type="component" value="Unassembled WGS sequence"/>
</dbReference>
<keyword evidence="3" id="KW-1185">Reference proteome</keyword>
<dbReference type="PRINTS" id="PR00111">
    <property type="entry name" value="ABHYDROLASE"/>
</dbReference>
<comment type="caution">
    <text evidence="2">The sequence shown here is derived from an EMBL/GenBank/DDBJ whole genome shotgun (WGS) entry which is preliminary data.</text>
</comment>
<name>A0ABS7PFG6_9SPHN</name>
<protein>
    <submittedName>
        <fullName evidence="2">Alpha/beta fold hydrolase</fullName>
    </submittedName>
</protein>
<dbReference type="InterPro" id="IPR000073">
    <property type="entry name" value="AB_hydrolase_1"/>
</dbReference>
<dbReference type="PANTHER" id="PTHR43798:SF33">
    <property type="entry name" value="HYDROLASE, PUTATIVE (AFU_ORTHOLOGUE AFUA_2G14860)-RELATED"/>
    <property type="match status" value="1"/>
</dbReference>
<dbReference type="RefSeq" id="WP_222825318.1">
    <property type="nucleotide sequence ID" value="NZ_JAHWXP010000003.1"/>
</dbReference>
<evidence type="ECO:0000259" key="1">
    <source>
        <dbReference type="Pfam" id="PF12697"/>
    </source>
</evidence>
<evidence type="ECO:0000313" key="2">
    <source>
        <dbReference type="EMBL" id="MBY8337816.1"/>
    </source>
</evidence>
<dbReference type="Gene3D" id="3.40.50.1820">
    <property type="entry name" value="alpha/beta hydrolase"/>
    <property type="match status" value="1"/>
</dbReference>
<reference evidence="2 3" key="1">
    <citation type="submission" date="2021-07" db="EMBL/GenBank/DDBJ databases">
        <title>Alteriqipengyuania abyssalis NZ-12B nov, sp.nov isolated from deep sea sponge in pacific ocean.</title>
        <authorList>
            <person name="Tareen S."/>
            <person name="Wink J."/>
        </authorList>
    </citation>
    <scope>NUCLEOTIDE SEQUENCE [LARGE SCALE GENOMIC DNA]</scope>
    <source>
        <strain evidence="2 3">NZ-12B</strain>
    </source>
</reference>
<dbReference type="PRINTS" id="PR00412">
    <property type="entry name" value="EPOXHYDRLASE"/>
</dbReference>
<dbReference type="InterPro" id="IPR017497">
    <property type="entry name" value="BchO"/>
</dbReference>
<dbReference type="InterPro" id="IPR029058">
    <property type="entry name" value="AB_hydrolase_fold"/>
</dbReference>
<gene>
    <name evidence="2" type="ORF">KYN89_12255</name>
</gene>
<organism evidence="2 3">
    <name type="scientific">Alteriqipengyuania abyssalis</name>
    <dbReference type="NCBI Taxonomy" id="2860200"/>
    <lineage>
        <taxon>Bacteria</taxon>
        <taxon>Pseudomonadati</taxon>
        <taxon>Pseudomonadota</taxon>
        <taxon>Alphaproteobacteria</taxon>
        <taxon>Sphingomonadales</taxon>
        <taxon>Erythrobacteraceae</taxon>
        <taxon>Alteriqipengyuania</taxon>
    </lineage>
</organism>
<dbReference type="InterPro" id="IPR000639">
    <property type="entry name" value="Epox_hydrolase-like"/>
</dbReference>
<feature type="domain" description="AB hydrolase-1" evidence="1">
    <location>
        <begin position="45"/>
        <end position="285"/>
    </location>
</feature>
<dbReference type="Pfam" id="PF12697">
    <property type="entry name" value="Abhydrolase_6"/>
    <property type="match status" value="1"/>
</dbReference>
<dbReference type="GO" id="GO:0016787">
    <property type="term" value="F:hydrolase activity"/>
    <property type="evidence" value="ECO:0007669"/>
    <property type="project" value="UniProtKB-KW"/>
</dbReference>
<dbReference type="SUPFAM" id="SSF53474">
    <property type="entry name" value="alpha/beta-Hydrolases"/>
    <property type="match status" value="1"/>
</dbReference>
<dbReference type="InterPro" id="IPR050266">
    <property type="entry name" value="AB_hydrolase_sf"/>
</dbReference>
<keyword evidence="2" id="KW-0378">Hydrolase</keyword>